<comment type="caution">
    <text evidence="2">The sequence shown here is derived from an EMBL/GenBank/DDBJ whole genome shotgun (WGS) entry which is preliminary data.</text>
</comment>
<organism evidence="2 4">
    <name type="scientific">Steinernema carpocapsae</name>
    <name type="common">Entomopathogenic nematode</name>
    <dbReference type="NCBI Taxonomy" id="34508"/>
    <lineage>
        <taxon>Eukaryota</taxon>
        <taxon>Metazoa</taxon>
        <taxon>Ecdysozoa</taxon>
        <taxon>Nematoda</taxon>
        <taxon>Chromadorea</taxon>
        <taxon>Rhabditida</taxon>
        <taxon>Tylenchina</taxon>
        <taxon>Panagrolaimomorpha</taxon>
        <taxon>Strongyloidoidea</taxon>
        <taxon>Steinernematidae</taxon>
        <taxon>Steinernema</taxon>
    </lineage>
</organism>
<dbReference type="AlphaFoldDB" id="A0A4U5P0Q9"/>
<feature type="region of interest" description="Disordered" evidence="1">
    <location>
        <begin position="60"/>
        <end position="81"/>
    </location>
</feature>
<gene>
    <name evidence="2" type="ORF">L596_013618</name>
    <name evidence="3" type="ORF">L596_013620</name>
</gene>
<name>A0A4U5P0Q9_STECR</name>
<dbReference type="EMBL" id="AZBU02000003">
    <property type="protein sequence ID" value="TKR89528.1"/>
    <property type="molecule type" value="Genomic_DNA"/>
</dbReference>
<proteinExistence type="predicted"/>
<evidence type="ECO:0000313" key="3">
    <source>
        <dbReference type="EMBL" id="TKR89531.1"/>
    </source>
</evidence>
<reference evidence="2" key="3">
    <citation type="journal article" date="2019" name="G3 (Bethesda)">
        <title>Hybrid Assembly of the Genome of the Entomopathogenic Nematode Steinernema carpocapsae Identifies the X-Chromosome.</title>
        <authorList>
            <person name="Serra L."/>
            <person name="Macchietto M."/>
            <person name="Macias-Munoz A."/>
            <person name="McGill C.J."/>
            <person name="Rodriguez I.M."/>
            <person name="Rodriguez B."/>
            <person name="Murad R."/>
            <person name="Mortazavi A."/>
        </authorList>
    </citation>
    <scope>NUCLEOTIDE SEQUENCE</scope>
    <source>
        <strain evidence="2">ALL</strain>
    </source>
</reference>
<evidence type="ECO:0000313" key="4">
    <source>
        <dbReference type="Proteomes" id="UP000298663"/>
    </source>
</evidence>
<accession>A0A4U5P0Q9</accession>
<reference evidence="2 4" key="2">
    <citation type="journal article" date="2015" name="Genome Biol.">
        <title>Comparative genomics of Steinernema reveals deeply conserved gene regulatory networks.</title>
        <authorList>
            <person name="Dillman A.R."/>
            <person name="Macchietto M."/>
            <person name="Porter C.F."/>
            <person name="Rogers A."/>
            <person name="Williams B."/>
            <person name="Antoshechkin I."/>
            <person name="Lee M.M."/>
            <person name="Goodwin Z."/>
            <person name="Lu X."/>
            <person name="Lewis E.E."/>
            <person name="Goodrich-Blair H."/>
            <person name="Stock S.P."/>
            <person name="Adams B.J."/>
            <person name="Sternberg P.W."/>
            <person name="Mortazavi A."/>
        </authorList>
    </citation>
    <scope>NUCLEOTIDE SEQUENCE [LARGE SCALE GENOMIC DNA]</scope>
    <source>
        <strain evidence="2 4">ALL</strain>
    </source>
</reference>
<protein>
    <submittedName>
        <fullName evidence="2">Uncharacterized protein</fullName>
    </submittedName>
</protein>
<dbReference type="EMBL" id="AZBU02000003">
    <property type="protein sequence ID" value="TKR89531.1"/>
    <property type="molecule type" value="Genomic_DNA"/>
</dbReference>
<keyword evidence="4" id="KW-1185">Reference proteome</keyword>
<reference evidence="2" key="1">
    <citation type="submission" date="2013-11" db="EMBL/GenBank/DDBJ databases">
        <authorList>
            <person name="Sternberg P."/>
            <person name="Dillman A."/>
            <person name="Macchietto M."/>
        </authorList>
    </citation>
    <scope>NUCLEOTIDE SEQUENCE</scope>
    <source>
        <strain evidence="2">ALL</strain>
    </source>
</reference>
<evidence type="ECO:0000313" key="2">
    <source>
        <dbReference type="EMBL" id="TKR89528.1"/>
    </source>
</evidence>
<dbReference type="Proteomes" id="UP000298663">
    <property type="component" value="Unassembled WGS sequence"/>
</dbReference>
<evidence type="ECO:0000256" key="1">
    <source>
        <dbReference type="SAM" id="MobiDB-lite"/>
    </source>
</evidence>
<sequence length="131" mass="14518">MLADLFDTKDPLEESMDCDGLDVSASEQSCAVNMAMEDQPSSSADRFEVDQVSSDIEDMNLEDDGHTKSNNQDVIHAPINDTRMDRPDIATLALTETTGLLIYTENGCLCHECDPLYYSESNPMDISRMSL</sequence>